<dbReference type="Proteomes" id="UP000219338">
    <property type="component" value="Unassembled WGS sequence"/>
</dbReference>
<dbReference type="Gene3D" id="1.20.1250.20">
    <property type="entry name" value="MFS general substrate transporter like domains"/>
    <property type="match status" value="1"/>
</dbReference>
<keyword evidence="4 6" id="KW-1133">Transmembrane helix</keyword>
<feature type="transmembrane region" description="Helical" evidence="6">
    <location>
        <begin position="50"/>
        <end position="73"/>
    </location>
</feature>
<dbReference type="AlphaFoldDB" id="A0A284S8Y6"/>
<evidence type="ECO:0000313" key="8">
    <source>
        <dbReference type="Proteomes" id="UP000219338"/>
    </source>
</evidence>
<evidence type="ECO:0000256" key="3">
    <source>
        <dbReference type="ARBA" id="ARBA00022692"/>
    </source>
</evidence>
<protein>
    <recommendedName>
        <fullName evidence="9">Major facilitator superfamily (MFS) profile domain-containing protein</fullName>
    </recommendedName>
</protein>
<accession>A0A284S8Y6</accession>
<keyword evidence="8" id="KW-1185">Reference proteome</keyword>
<keyword evidence="5 6" id="KW-0472">Membrane</keyword>
<organism evidence="7 8">
    <name type="scientific">Armillaria ostoyae</name>
    <name type="common">Armillaria root rot fungus</name>
    <dbReference type="NCBI Taxonomy" id="47428"/>
    <lineage>
        <taxon>Eukaryota</taxon>
        <taxon>Fungi</taxon>
        <taxon>Dikarya</taxon>
        <taxon>Basidiomycota</taxon>
        <taxon>Agaricomycotina</taxon>
        <taxon>Agaricomycetes</taxon>
        <taxon>Agaricomycetidae</taxon>
        <taxon>Agaricales</taxon>
        <taxon>Marasmiineae</taxon>
        <taxon>Physalacriaceae</taxon>
        <taxon>Armillaria</taxon>
    </lineage>
</organism>
<dbReference type="OMA" id="HMTERQF"/>
<evidence type="ECO:0000256" key="6">
    <source>
        <dbReference type="SAM" id="Phobius"/>
    </source>
</evidence>
<keyword evidence="3 6" id="KW-0812">Transmembrane</keyword>
<evidence type="ECO:0000256" key="5">
    <source>
        <dbReference type="ARBA" id="ARBA00023136"/>
    </source>
</evidence>
<dbReference type="PANTHER" id="PTHR43791:SF49">
    <property type="entry name" value="TRANSPORTER, PUTATIVE (AFU_ORTHOLOGUE AFUA_4G04250)-RELATED"/>
    <property type="match status" value="1"/>
</dbReference>
<dbReference type="EMBL" id="FUEG01000044">
    <property type="protein sequence ID" value="SJL17426.1"/>
    <property type="molecule type" value="Genomic_DNA"/>
</dbReference>
<evidence type="ECO:0000313" key="7">
    <source>
        <dbReference type="EMBL" id="SJL17426.1"/>
    </source>
</evidence>
<proteinExistence type="predicted"/>
<evidence type="ECO:0000256" key="2">
    <source>
        <dbReference type="ARBA" id="ARBA00022448"/>
    </source>
</evidence>
<dbReference type="STRING" id="47428.A0A284S8Y6"/>
<dbReference type="GO" id="GO:0016020">
    <property type="term" value="C:membrane"/>
    <property type="evidence" value="ECO:0007669"/>
    <property type="project" value="UniProtKB-SubCell"/>
</dbReference>
<dbReference type="SUPFAM" id="SSF103473">
    <property type="entry name" value="MFS general substrate transporter"/>
    <property type="match status" value="1"/>
</dbReference>
<dbReference type="GO" id="GO:0022857">
    <property type="term" value="F:transmembrane transporter activity"/>
    <property type="evidence" value="ECO:0007669"/>
    <property type="project" value="TreeGrafter"/>
</dbReference>
<comment type="subcellular location">
    <subcellularLocation>
        <location evidence="1">Membrane</location>
        <topology evidence="1">Multi-pass membrane protein</topology>
    </subcellularLocation>
</comment>
<sequence length="170" mass="18272">MTSTGLPPPSAYASLATPAAKQDNEAGITDEDIVDIAAEKRLLDRLDLRIIPSFALMFLLSFLAGGNVGNAIVLNADTGDSLLQVLHMTERQFLAVASASLATYTLFQIPSNYMLKYFAPPYWLAFLMLGWGATLMIMAASQNYITVLVLRLLLGAFEAVVLLGSVALAD</sequence>
<evidence type="ECO:0008006" key="9">
    <source>
        <dbReference type="Google" id="ProtNLM"/>
    </source>
</evidence>
<feature type="transmembrane region" description="Helical" evidence="6">
    <location>
        <begin position="93"/>
        <end position="110"/>
    </location>
</feature>
<dbReference type="InterPro" id="IPR036259">
    <property type="entry name" value="MFS_trans_sf"/>
</dbReference>
<gene>
    <name evidence="7" type="ORF">ARMOST_20976</name>
</gene>
<evidence type="ECO:0000256" key="4">
    <source>
        <dbReference type="ARBA" id="ARBA00022989"/>
    </source>
</evidence>
<reference evidence="8" key="1">
    <citation type="journal article" date="2017" name="Nat. Ecol. Evol.">
        <title>Genome expansion and lineage-specific genetic innovations in the forest pathogenic fungi Armillaria.</title>
        <authorList>
            <person name="Sipos G."/>
            <person name="Prasanna A.N."/>
            <person name="Walter M.C."/>
            <person name="O'Connor E."/>
            <person name="Balint B."/>
            <person name="Krizsan K."/>
            <person name="Kiss B."/>
            <person name="Hess J."/>
            <person name="Varga T."/>
            <person name="Slot J."/>
            <person name="Riley R."/>
            <person name="Boka B."/>
            <person name="Rigling D."/>
            <person name="Barry K."/>
            <person name="Lee J."/>
            <person name="Mihaltcheva S."/>
            <person name="LaButti K."/>
            <person name="Lipzen A."/>
            <person name="Waldron R."/>
            <person name="Moloney N.M."/>
            <person name="Sperisen C."/>
            <person name="Kredics L."/>
            <person name="Vagvoelgyi C."/>
            <person name="Patrignani A."/>
            <person name="Fitzpatrick D."/>
            <person name="Nagy I."/>
            <person name="Doyle S."/>
            <person name="Anderson J.B."/>
            <person name="Grigoriev I.V."/>
            <person name="Gueldener U."/>
            <person name="Muensterkoetter M."/>
            <person name="Nagy L.G."/>
        </authorList>
    </citation>
    <scope>NUCLEOTIDE SEQUENCE [LARGE SCALE GENOMIC DNA]</scope>
    <source>
        <strain evidence="8">C18/9</strain>
    </source>
</reference>
<dbReference type="PANTHER" id="PTHR43791">
    <property type="entry name" value="PERMEASE-RELATED"/>
    <property type="match status" value="1"/>
</dbReference>
<name>A0A284S8Y6_ARMOS</name>
<keyword evidence="2" id="KW-0813">Transport</keyword>
<feature type="transmembrane region" description="Helical" evidence="6">
    <location>
        <begin position="148"/>
        <end position="169"/>
    </location>
</feature>
<feature type="transmembrane region" description="Helical" evidence="6">
    <location>
        <begin position="122"/>
        <end position="141"/>
    </location>
</feature>
<evidence type="ECO:0000256" key="1">
    <source>
        <dbReference type="ARBA" id="ARBA00004141"/>
    </source>
</evidence>
<dbReference type="OrthoDB" id="2802108at2759"/>